<feature type="signal peptide" evidence="1">
    <location>
        <begin position="1"/>
        <end position="32"/>
    </location>
</feature>
<evidence type="ECO:0000256" key="1">
    <source>
        <dbReference type="SAM" id="SignalP"/>
    </source>
</evidence>
<name>A0A9X1LIZ1_9FLAO</name>
<gene>
    <name evidence="2" type="ORF">LGQ90_08175</name>
</gene>
<evidence type="ECO:0000313" key="2">
    <source>
        <dbReference type="EMBL" id="MCB7481238.1"/>
    </source>
</evidence>
<evidence type="ECO:0000313" key="3">
    <source>
        <dbReference type="Proteomes" id="UP001139414"/>
    </source>
</evidence>
<accession>A0A9X1LIZ1</accession>
<feature type="chain" id="PRO_5040813103" evidence="1">
    <location>
        <begin position="33"/>
        <end position="190"/>
    </location>
</feature>
<protein>
    <submittedName>
        <fullName evidence="2">Uncharacterized protein</fullName>
    </submittedName>
</protein>
<keyword evidence="3" id="KW-1185">Reference proteome</keyword>
<dbReference type="AlphaFoldDB" id="A0A9X1LIZ1"/>
<keyword evidence="1" id="KW-0732">Signal</keyword>
<reference evidence="2" key="1">
    <citation type="submission" date="2021-10" db="EMBL/GenBank/DDBJ databases">
        <title>Gramella sp. ASW11-100T, isolated from marine sediment.</title>
        <authorList>
            <person name="Xia C."/>
        </authorList>
    </citation>
    <scope>NUCLEOTIDE SEQUENCE</scope>
    <source>
        <strain evidence="2">ASW11-100</strain>
    </source>
</reference>
<organism evidence="2 3">
    <name type="scientific">Christiangramia sediminis</name>
    <dbReference type="NCBI Taxonomy" id="2881336"/>
    <lineage>
        <taxon>Bacteria</taxon>
        <taxon>Pseudomonadati</taxon>
        <taxon>Bacteroidota</taxon>
        <taxon>Flavobacteriia</taxon>
        <taxon>Flavobacteriales</taxon>
        <taxon>Flavobacteriaceae</taxon>
        <taxon>Christiangramia</taxon>
    </lineage>
</organism>
<dbReference type="EMBL" id="JAJBZG010000002">
    <property type="protein sequence ID" value="MCB7481238.1"/>
    <property type="molecule type" value="Genomic_DNA"/>
</dbReference>
<dbReference type="Proteomes" id="UP001139414">
    <property type="component" value="Unassembled WGS sequence"/>
</dbReference>
<dbReference type="PROSITE" id="PS51257">
    <property type="entry name" value="PROKAR_LIPOPROTEIN"/>
    <property type="match status" value="1"/>
</dbReference>
<proteinExistence type="predicted"/>
<comment type="caution">
    <text evidence="2">The sequence shown here is derived from an EMBL/GenBank/DDBJ whole genome shotgun (WGS) entry which is preliminary data.</text>
</comment>
<dbReference type="RefSeq" id="WP_229339955.1">
    <property type="nucleotide sequence ID" value="NZ_JAJBZG010000002.1"/>
</dbReference>
<sequence length="190" mass="22009">MAKKALFVFRNSLFKIPLLLVLLSFLTTSCFKDVDFEQAQDIQLTPDLEVDLLYYKIDNTDFLDSETNAFTSVIRDTVRLEFLDDDYIQDGLMFAEFRFKHENKFPYLIKSSIRFLSENDRNQFAVNYDIPPGSIDSPSVVDTTYVVERGDIGKVRRSLKMLVELEIIGDGKDMEGELDFSSKGLFKFEF</sequence>